<sequence>MVQAASFVLVAVLCALSLTAGLLPGLLAVCVSFLMTRALTRMPTGPMRLPPWLAATLVIVAPLLGLSLLMLNAKGYSLLAVQQYQALLNHLANTILEMREKLPPEIVRYLPEGVAGIQELLAAQLRTQASHLASMGRTWLHGLLLAYVGLIIGALLATRRPPASRRPLSAAIAARAFHFIDAFRQIVAAQFWIAMFNAVLTALFLLGALPLFGIDMPYDYALVGMTFVFGLVPIVGNLVVNVVMTLVGVSVSPFVGLACLAFLIGIHKAEYFINARVVGSKTSTGVWELLAAMFAAETVFGVPGLVAAPLYYAYVKKELGAAGLV</sequence>
<keyword evidence="3" id="KW-1185">Reference proteome</keyword>
<reference evidence="2 3" key="1">
    <citation type="submission" date="2020-04" db="EMBL/GenBank/DDBJ databases">
        <title>Azohydromonas sp. isolated from soil.</title>
        <authorList>
            <person name="Dahal R.H."/>
        </authorList>
    </citation>
    <scope>NUCLEOTIDE SEQUENCE [LARGE SCALE GENOMIC DNA]</scope>
    <source>
        <strain evidence="2 3">G-1-1-14</strain>
    </source>
</reference>
<evidence type="ECO:0000313" key="2">
    <source>
        <dbReference type="EMBL" id="NML18913.1"/>
    </source>
</evidence>
<keyword evidence="1" id="KW-0472">Membrane</keyword>
<accession>A0A848FL02</accession>
<organism evidence="2 3">
    <name type="scientific">Azohydromonas caseinilytica</name>
    <dbReference type="NCBI Taxonomy" id="2728836"/>
    <lineage>
        <taxon>Bacteria</taxon>
        <taxon>Pseudomonadati</taxon>
        <taxon>Pseudomonadota</taxon>
        <taxon>Betaproteobacteria</taxon>
        <taxon>Burkholderiales</taxon>
        <taxon>Sphaerotilaceae</taxon>
        <taxon>Azohydromonas</taxon>
    </lineage>
</organism>
<gene>
    <name evidence="2" type="ORF">HHL10_28475</name>
</gene>
<dbReference type="EMBL" id="JABBFW010000044">
    <property type="protein sequence ID" value="NML18913.1"/>
    <property type="molecule type" value="Genomic_DNA"/>
</dbReference>
<protein>
    <submittedName>
        <fullName evidence="2">Permease</fullName>
    </submittedName>
</protein>
<dbReference type="Proteomes" id="UP000574067">
    <property type="component" value="Unassembled WGS sequence"/>
</dbReference>
<name>A0A848FL02_9BURK</name>
<dbReference type="AlphaFoldDB" id="A0A848FL02"/>
<evidence type="ECO:0000313" key="3">
    <source>
        <dbReference type="Proteomes" id="UP000574067"/>
    </source>
</evidence>
<feature type="transmembrane region" description="Helical" evidence="1">
    <location>
        <begin position="220"/>
        <end position="240"/>
    </location>
</feature>
<feature type="transmembrane region" description="Helical" evidence="1">
    <location>
        <begin position="246"/>
        <end position="266"/>
    </location>
</feature>
<feature type="transmembrane region" description="Helical" evidence="1">
    <location>
        <begin position="52"/>
        <end position="71"/>
    </location>
</feature>
<evidence type="ECO:0000256" key="1">
    <source>
        <dbReference type="SAM" id="Phobius"/>
    </source>
</evidence>
<keyword evidence="1" id="KW-0812">Transmembrane</keyword>
<comment type="caution">
    <text evidence="2">The sequence shown here is derived from an EMBL/GenBank/DDBJ whole genome shotgun (WGS) entry which is preliminary data.</text>
</comment>
<keyword evidence="1" id="KW-1133">Transmembrane helix</keyword>
<feature type="transmembrane region" description="Helical" evidence="1">
    <location>
        <begin position="138"/>
        <end position="157"/>
    </location>
</feature>
<feature type="transmembrane region" description="Helical" evidence="1">
    <location>
        <begin position="287"/>
        <end position="314"/>
    </location>
</feature>
<feature type="transmembrane region" description="Helical" evidence="1">
    <location>
        <begin position="191"/>
        <end position="213"/>
    </location>
</feature>
<proteinExistence type="predicted"/>